<dbReference type="InterPro" id="IPR000086">
    <property type="entry name" value="NUDIX_hydrolase_dom"/>
</dbReference>
<name>A0A4U6Q690_9ACTN</name>
<dbReference type="AlphaFoldDB" id="A0A4U6Q690"/>
<dbReference type="SUPFAM" id="SSF55811">
    <property type="entry name" value="Nudix"/>
    <property type="match status" value="1"/>
</dbReference>
<dbReference type="InterPro" id="IPR020084">
    <property type="entry name" value="NUDIX_hydrolase_CS"/>
</dbReference>
<comment type="cofactor">
    <cofactor evidence="1">
        <name>Mg(2+)</name>
        <dbReference type="ChEBI" id="CHEBI:18420"/>
    </cofactor>
</comment>
<evidence type="ECO:0000259" key="3">
    <source>
        <dbReference type="PROSITE" id="PS51462"/>
    </source>
</evidence>
<dbReference type="PANTHER" id="PTHR43046:SF2">
    <property type="entry name" value="8-OXO-DGTP DIPHOSPHATASE-RELATED"/>
    <property type="match status" value="1"/>
</dbReference>
<evidence type="ECO:0000313" key="5">
    <source>
        <dbReference type="Proteomes" id="UP000306985"/>
    </source>
</evidence>
<accession>A0A4U6Q690</accession>
<evidence type="ECO:0000313" key="4">
    <source>
        <dbReference type="EMBL" id="TKV56153.1"/>
    </source>
</evidence>
<dbReference type="Gene3D" id="3.90.79.10">
    <property type="entry name" value="Nucleoside Triphosphate Pyrophosphohydrolase"/>
    <property type="match status" value="1"/>
</dbReference>
<sequence>MTAGDGNGWVQCALGHRHWGRFGAAGLLLRRTDPEAGDAGPTQVLLQHRAPWTAHGDTWGLVGGARDSFETAADAAVREAHEEAGVPAVVVRVVDELVDDHGDWSYVTVIAELVAPFVPVANDESLELRWVAETGVDQLDLHPGFARTWPRLRRH</sequence>
<gene>
    <name evidence="4" type="ORF">FDO65_21495</name>
</gene>
<dbReference type="OrthoDB" id="3404294at2"/>
<dbReference type="RefSeq" id="WP_137451809.1">
    <property type="nucleotide sequence ID" value="NZ_SZZH01000008.1"/>
</dbReference>
<reference evidence="4 5" key="1">
    <citation type="submission" date="2019-05" db="EMBL/GenBank/DDBJ databases">
        <title>Nakamurella sp. N5BH11, whole genome shotgun sequence.</title>
        <authorList>
            <person name="Tuo L."/>
        </authorList>
    </citation>
    <scope>NUCLEOTIDE SEQUENCE [LARGE SCALE GENOMIC DNA]</scope>
    <source>
        <strain evidence="4 5">N5BH11</strain>
    </source>
</reference>
<evidence type="ECO:0000256" key="1">
    <source>
        <dbReference type="ARBA" id="ARBA00001946"/>
    </source>
</evidence>
<feature type="domain" description="Nudix hydrolase" evidence="3">
    <location>
        <begin position="20"/>
        <end position="154"/>
    </location>
</feature>
<dbReference type="EMBL" id="SZZH01000008">
    <property type="protein sequence ID" value="TKV56153.1"/>
    <property type="molecule type" value="Genomic_DNA"/>
</dbReference>
<dbReference type="GO" id="GO:0016787">
    <property type="term" value="F:hydrolase activity"/>
    <property type="evidence" value="ECO:0007669"/>
    <property type="project" value="UniProtKB-KW"/>
</dbReference>
<organism evidence="4 5">
    <name type="scientific">Nakamurella flava</name>
    <dbReference type="NCBI Taxonomy" id="2576308"/>
    <lineage>
        <taxon>Bacteria</taxon>
        <taxon>Bacillati</taxon>
        <taxon>Actinomycetota</taxon>
        <taxon>Actinomycetes</taxon>
        <taxon>Nakamurellales</taxon>
        <taxon>Nakamurellaceae</taxon>
        <taxon>Nakamurella</taxon>
    </lineage>
</organism>
<dbReference type="PROSITE" id="PS00893">
    <property type="entry name" value="NUDIX_BOX"/>
    <property type="match status" value="1"/>
</dbReference>
<keyword evidence="2 4" id="KW-0378">Hydrolase</keyword>
<comment type="caution">
    <text evidence="4">The sequence shown here is derived from an EMBL/GenBank/DDBJ whole genome shotgun (WGS) entry which is preliminary data.</text>
</comment>
<evidence type="ECO:0000256" key="2">
    <source>
        <dbReference type="ARBA" id="ARBA00022801"/>
    </source>
</evidence>
<dbReference type="PANTHER" id="PTHR43046">
    <property type="entry name" value="GDP-MANNOSE MANNOSYL HYDROLASE"/>
    <property type="match status" value="1"/>
</dbReference>
<keyword evidence="5" id="KW-1185">Reference proteome</keyword>
<dbReference type="Proteomes" id="UP000306985">
    <property type="component" value="Unassembled WGS sequence"/>
</dbReference>
<protein>
    <submittedName>
        <fullName evidence="4">NUDIX hydrolase</fullName>
    </submittedName>
</protein>
<proteinExistence type="predicted"/>
<dbReference type="PROSITE" id="PS51462">
    <property type="entry name" value="NUDIX"/>
    <property type="match status" value="1"/>
</dbReference>
<dbReference type="InterPro" id="IPR015797">
    <property type="entry name" value="NUDIX_hydrolase-like_dom_sf"/>
</dbReference>
<dbReference type="Pfam" id="PF00293">
    <property type="entry name" value="NUDIX"/>
    <property type="match status" value="1"/>
</dbReference>